<gene>
    <name evidence="2" type="ORF">FHS81_001662</name>
</gene>
<evidence type="ECO:0000259" key="1">
    <source>
        <dbReference type="Pfam" id="PF09356"/>
    </source>
</evidence>
<dbReference type="RefSeq" id="WP_183751769.1">
    <property type="nucleotide sequence ID" value="NZ_JACICC010000003.1"/>
</dbReference>
<protein>
    <submittedName>
        <fullName evidence="2">Putative phage protein (TIGR02218 family)</fullName>
    </submittedName>
</protein>
<dbReference type="EMBL" id="JACICC010000003">
    <property type="protein sequence ID" value="MBB3809580.1"/>
    <property type="molecule type" value="Genomic_DNA"/>
</dbReference>
<reference evidence="2 3" key="1">
    <citation type="submission" date="2020-08" db="EMBL/GenBank/DDBJ databases">
        <title>Genomic Encyclopedia of Type Strains, Phase IV (KMG-IV): sequencing the most valuable type-strain genomes for metagenomic binning, comparative biology and taxonomic classification.</title>
        <authorList>
            <person name="Goeker M."/>
        </authorList>
    </citation>
    <scope>NUCLEOTIDE SEQUENCE [LARGE SCALE GENOMIC DNA]</scope>
    <source>
        <strain evidence="2 3">DSM 28760</strain>
    </source>
</reference>
<dbReference type="Proteomes" id="UP000537592">
    <property type="component" value="Unassembled WGS sequence"/>
</dbReference>
<accession>A0A7W5Z4A7</accession>
<comment type="caution">
    <text evidence="2">The sequence shown here is derived from an EMBL/GenBank/DDBJ whole genome shotgun (WGS) entry which is preliminary data.</text>
</comment>
<dbReference type="NCBIfam" id="TIGR02218">
    <property type="entry name" value="phg_TIGR02218"/>
    <property type="match status" value="1"/>
</dbReference>
<evidence type="ECO:0000313" key="2">
    <source>
        <dbReference type="EMBL" id="MBB3809580.1"/>
    </source>
</evidence>
<dbReference type="Pfam" id="PF09356">
    <property type="entry name" value="Phage_BR0599"/>
    <property type="match status" value="1"/>
</dbReference>
<sequence length="293" mass="30862">MRDIPENLATHLGEGVTTLARCWKLLRRDGVVAGFTDHDRDLTFAGVTFRARSGLEAAEASAELGFAVGGGEVAGVLSAASIAEADVAAGAYDDATVETWLVNWSDVAERVLLDVASIGEIRRTEHAFTAELRGVMHRYDEERGRVYRADCAATLGDARCRVALDAPHLHAAGTVTAVDGALGLSSPVLAGFADGWFTGGALRFASGGNAGAVIEVRAHIGSSLQLWVATARPIAVGDAFHVTAGCDRSFATCRAKFGNAVNFRGFPHMPGNDFVIRYPLQGEPGFDGGSLFR</sequence>
<keyword evidence="3" id="KW-1185">Reference proteome</keyword>
<evidence type="ECO:0000313" key="3">
    <source>
        <dbReference type="Proteomes" id="UP000537592"/>
    </source>
</evidence>
<dbReference type="InterPro" id="IPR011928">
    <property type="entry name" value="Phage_phiJL001_Gp84"/>
</dbReference>
<dbReference type="Pfam" id="PF09931">
    <property type="entry name" value="Phage_phiJL001_Gp84_N"/>
    <property type="match status" value="1"/>
</dbReference>
<proteinExistence type="predicted"/>
<organism evidence="2 3">
    <name type="scientific">Pseudochelatococcus contaminans</name>
    <dbReference type="NCBI Taxonomy" id="1538103"/>
    <lineage>
        <taxon>Bacteria</taxon>
        <taxon>Pseudomonadati</taxon>
        <taxon>Pseudomonadota</taxon>
        <taxon>Alphaproteobacteria</taxon>
        <taxon>Hyphomicrobiales</taxon>
        <taxon>Chelatococcaceae</taxon>
        <taxon>Pseudochelatococcus</taxon>
    </lineage>
</organism>
<name>A0A7W5Z4A7_9HYPH</name>
<dbReference type="InterPro" id="IPR018964">
    <property type="entry name" value="Phage_phiJL001_Gp84_C"/>
</dbReference>
<feature type="domain" description="Bacteriophage phiJL001 Gp84 C-terminal" evidence="1">
    <location>
        <begin position="195"/>
        <end position="273"/>
    </location>
</feature>
<dbReference type="AlphaFoldDB" id="A0A7W5Z4A7"/>